<dbReference type="EMBL" id="CP001778">
    <property type="protein sequence ID" value="ADD43326.1"/>
    <property type="molecule type" value="Genomic_DNA"/>
</dbReference>
<evidence type="ECO:0000256" key="5">
    <source>
        <dbReference type="ARBA" id="ARBA00022692"/>
    </source>
</evidence>
<keyword evidence="6 9" id="KW-1133">Transmembrane helix</keyword>
<keyword evidence="5 9" id="KW-0812">Transmembrane</keyword>
<feature type="transmembrane region" description="Helical" evidence="9">
    <location>
        <begin position="270"/>
        <end position="288"/>
    </location>
</feature>
<feature type="transmembrane region" description="Helical" evidence="9">
    <location>
        <begin position="90"/>
        <end position="110"/>
    </location>
</feature>
<dbReference type="AlphaFoldDB" id="D3PXJ6"/>
<feature type="transmembrane region" description="Helical" evidence="9">
    <location>
        <begin position="182"/>
        <end position="201"/>
    </location>
</feature>
<feature type="transmembrane region" description="Helical" evidence="9">
    <location>
        <begin position="158"/>
        <end position="175"/>
    </location>
</feature>
<feature type="domain" description="Cation/H+ exchanger transmembrane" evidence="10">
    <location>
        <begin position="13"/>
        <end position="374"/>
    </location>
</feature>
<dbReference type="GO" id="GO:0005886">
    <property type="term" value="C:plasma membrane"/>
    <property type="evidence" value="ECO:0007669"/>
    <property type="project" value="UniProtKB-SubCell"/>
</dbReference>
<protein>
    <submittedName>
        <fullName evidence="11">Sodium/hydrogen exchanger</fullName>
    </submittedName>
</protein>
<dbReference type="Proteomes" id="UP000000844">
    <property type="component" value="Chromosome"/>
</dbReference>
<feature type="transmembrane region" description="Helical" evidence="9">
    <location>
        <begin position="327"/>
        <end position="344"/>
    </location>
</feature>
<keyword evidence="12" id="KW-1185">Reference proteome</keyword>
<name>D3PXJ6_STANL</name>
<gene>
    <name evidence="11" type="ordered locus">Snas_3668</name>
</gene>
<keyword evidence="4" id="KW-1003">Cell membrane</keyword>
<feature type="transmembrane region" description="Helical" evidence="9">
    <location>
        <begin position="221"/>
        <end position="249"/>
    </location>
</feature>
<evidence type="ECO:0000313" key="12">
    <source>
        <dbReference type="Proteomes" id="UP000000844"/>
    </source>
</evidence>
<evidence type="ECO:0000256" key="9">
    <source>
        <dbReference type="SAM" id="Phobius"/>
    </source>
</evidence>
<dbReference type="InterPro" id="IPR038770">
    <property type="entry name" value="Na+/solute_symporter_sf"/>
</dbReference>
<evidence type="ECO:0000256" key="8">
    <source>
        <dbReference type="ARBA" id="ARBA00023136"/>
    </source>
</evidence>
<evidence type="ECO:0000256" key="4">
    <source>
        <dbReference type="ARBA" id="ARBA00022475"/>
    </source>
</evidence>
<feature type="transmembrane region" description="Helical" evidence="9">
    <location>
        <begin position="350"/>
        <end position="370"/>
    </location>
</feature>
<evidence type="ECO:0000259" key="10">
    <source>
        <dbReference type="Pfam" id="PF00999"/>
    </source>
</evidence>
<feature type="transmembrane region" description="Helical" evidence="9">
    <location>
        <begin position="294"/>
        <end position="315"/>
    </location>
</feature>
<reference evidence="11 12" key="1">
    <citation type="journal article" date="2009" name="Stand. Genomic Sci.">
        <title>Complete genome sequence of Stackebrandtia nassauensis type strain (LLR-40K-21).</title>
        <authorList>
            <person name="Munk C."/>
            <person name="Lapidus A."/>
            <person name="Copeland A."/>
            <person name="Jando M."/>
            <person name="Mayilraj S."/>
            <person name="Glavina Del Rio T."/>
            <person name="Nolan M."/>
            <person name="Chen F."/>
            <person name="Lucas S."/>
            <person name="Tice H."/>
            <person name="Cheng J.F."/>
            <person name="Han C."/>
            <person name="Detter J.C."/>
            <person name="Bruce D."/>
            <person name="Goodwin L."/>
            <person name="Chain P."/>
            <person name="Pitluck S."/>
            <person name="Goker M."/>
            <person name="Ovchinikova G."/>
            <person name="Pati A."/>
            <person name="Ivanova N."/>
            <person name="Mavromatis K."/>
            <person name="Chen A."/>
            <person name="Palaniappan K."/>
            <person name="Land M."/>
            <person name="Hauser L."/>
            <person name="Chang Y.J."/>
            <person name="Jeffries C.D."/>
            <person name="Bristow J."/>
            <person name="Eisen J.A."/>
            <person name="Markowitz V."/>
            <person name="Hugenholtz P."/>
            <person name="Kyrpides N.C."/>
            <person name="Klenk H.P."/>
        </authorList>
    </citation>
    <scope>NUCLEOTIDE SEQUENCE [LARGE SCALE GENOMIC DNA]</scope>
    <source>
        <strain evidence="12">DSM 44728 / CIP 108903 / NRRL B-16338 / NBRC 102104 / LLR-40K-21</strain>
    </source>
</reference>
<accession>D3PXJ6</accession>
<keyword evidence="3" id="KW-0050">Antiport</keyword>
<dbReference type="GO" id="GO:1902600">
    <property type="term" value="P:proton transmembrane transport"/>
    <property type="evidence" value="ECO:0007669"/>
    <property type="project" value="InterPro"/>
</dbReference>
<dbReference type="KEGG" id="sna:Snas_3668"/>
<evidence type="ECO:0000256" key="7">
    <source>
        <dbReference type="ARBA" id="ARBA00023065"/>
    </source>
</evidence>
<dbReference type="HOGENOM" id="CLU_008635_6_2_11"/>
<dbReference type="STRING" id="446470.Snas_3668"/>
<evidence type="ECO:0000313" key="11">
    <source>
        <dbReference type="EMBL" id="ADD43326.1"/>
    </source>
</evidence>
<comment type="subcellular location">
    <subcellularLocation>
        <location evidence="1">Cell membrane</location>
        <topology evidence="1">Multi-pass membrane protein</topology>
    </subcellularLocation>
</comment>
<keyword evidence="2" id="KW-0813">Transport</keyword>
<evidence type="ECO:0000256" key="2">
    <source>
        <dbReference type="ARBA" id="ARBA00022448"/>
    </source>
</evidence>
<dbReference type="Gene3D" id="1.20.1530.20">
    <property type="match status" value="1"/>
</dbReference>
<dbReference type="PANTHER" id="PTHR32507:SF8">
    <property type="entry name" value="CNH1P"/>
    <property type="match status" value="1"/>
</dbReference>
<dbReference type="eggNOG" id="COG0025">
    <property type="taxonomic scope" value="Bacteria"/>
</dbReference>
<dbReference type="RefSeq" id="WP_013018897.1">
    <property type="nucleotide sequence ID" value="NC_013947.1"/>
</dbReference>
<keyword evidence="7" id="KW-0406">Ion transport</keyword>
<evidence type="ECO:0000256" key="6">
    <source>
        <dbReference type="ARBA" id="ARBA00022989"/>
    </source>
</evidence>
<dbReference type="GO" id="GO:0015297">
    <property type="term" value="F:antiporter activity"/>
    <property type="evidence" value="ECO:0007669"/>
    <property type="project" value="UniProtKB-KW"/>
</dbReference>
<sequence>MPLLLSFALLLLAAVLLSSLAHRTILSTAVLFLAGGFVLGDGVLGVISLTPADDSVKILAELALFAVLFTDGMKVGWPQLRRAWRLPGRALGWGMPLTLAVTAVAAHFIVGLDWPESLLLGAVLAPTDPVFASALVGNEKVPHRLRHLLNVESGVNDGIALPFVMVFLAVCAGSGDLGVGELGLELLLGLVIGVAVPWLALRLERLRFFAASTQYEPLNAVAIGIVVLAVSQAVHGNLFIAAFTAGITVATFGPRQRHAFEHFGELGAELLKLAALLVFGALISPVFLAEIGVAGWVFVVVAIVVARPVALWVSFLRAGLNLREQAAAMWFGPKGFASVVYGLIVLESGIAAADVLFHLIAGAIVVSILLHSSTDVVVARWFDDSDETPAWHRHVRRLRGRKGANGET</sequence>
<feature type="transmembrane region" description="Helical" evidence="9">
    <location>
        <begin position="31"/>
        <end position="49"/>
    </location>
</feature>
<dbReference type="PANTHER" id="PTHR32507">
    <property type="entry name" value="NA(+)/H(+) ANTIPORTER 1"/>
    <property type="match status" value="1"/>
</dbReference>
<keyword evidence="8 9" id="KW-0472">Membrane</keyword>
<evidence type="ECO:0000256" key="1">
    <source>
        <dbReference type="ARBA" id="ARBA00004651"/>
    </source>
</evidence>
<dbReference type="Pfam" id="PF00999">
    <property type="entry name" value="Na_H_Exchanger"/>
    <property type="match status" value="1"/>
</dbReference>
<organism evidence="11 12">
    <name type="scientific">Stackebrandtia nassauensis (strain DSM 44728 / CIP 108903 / NRRL B-16338 / NBRC 102104 / LLR-40K-21)</name>
    <dbReference type="NCBI Taxonomy" id="446470"/>
    <lineage>
        <taxon>Bacteria</taxon>
        <taxon>Bacillati</taxon>
        <taxon>Actinomycetota</taxon>
        <taxon>Actinomycetes</taxon>
        <taxon>Glycomycetales</taxon>
        <taxon>Glycomycetaceae</taxon>
        <taxon>Stackebrandtia</taxon>
    </lineage>
</organism>
<proteinExistence type="predicted"/>
<evidence type="ECO:0000256" key="3">
    <source>
        <dbReference type="ARBA" id="ARBA00022449"/>
    </source>
</evidence>
<dbReference type="InterPro" id="IPR006153">
    <property type="entry name" value="Cation/H_exchanger_TM"/>
</dbReference>
<dbReference type="OrthoDB" id="4174405at2"/>